<dbReference type="PANTHER" id="PTHR43347:SF3">
    <property type="entry name" value="ACYL-COA SYNTHETASE SHORT-CHAIN FAMILY MEMBER 3, MITOCHONDRIAL"/>
    <property type="match status" value="1"/>
</dbReference>
<dbReference type="Pfam" id="PF00501">
    <property type="entry name" value="AMP-binding"/>
    <property type="match status" value="1"/>
</dbReference>
<comment type="similarity">
    <text evidence="1">Belongs to the ATP-dependent AMP-binding enzyme family.</text>
</comment>
<dbReference type="PROSITE" id="PS00455">
    <property type="entry name" value="AMP_BINDING"/>
    <property type="match status" value="1"/>
</dbReference>
<accession>A0ABW5CU32</accession>
<dbReference type="InterPro" id="IPR000873">
    <property type="entry name" value="AMP-dep_synth/lig_dom"/>
</dbReference>
<dbReference type="InterPro" id="IPR042099">
    <property type="entry name" value="ANL_N_sf"/>
</dbReference>
<gene>
    <name evidence="5" type="ORF">ACFSKP_06745</name>
</gene>
<sequence>METKTKSFSPYAEAYNRSITDPEGFWGEQAGQIAWYEKPQQVLTTDEKGFYRWFKGGKLNTAYLALDYHVENGRADQTALIYDSPVTDTIRKYTYREFRDLVARFAGALRSLGVGKGDTVVIYMPVIPEAVIAMLACARLGAIHSVVFGGFAPHELSVRVDDAKPKVVISASCGIEFDKHIPYKPLLDKGLSDSKHKPQHAVILQRPYVHADMLPGRDLDYMELLQNAEPVDCVPVDAHDPLYILYTSGTTGKPKGIVRDNGGHAVALKYSMKAVYGVDSGDVFWAASDVGWAVGHSYLVYAPLIHGCATVLFEGKPVRTPDAGTFWRIIQEHEVKVLFTAPTAIRAIKKEDPDGKYKQKYNLPSLKYLFLAGERCDPATYYWAKDLLKVPVIDHWWQTESGWPMVANMVGLERHTSKAGSAGKPVCGYQVEILNEEGQELIANQEGYVAVRLPLPPGCLPTLWQDDERFFKSYLERFPGYYMTGDGGYIDEDGYVYIMGRIDDVINVSGHRLSTGEMEEMVSSHPAVAECAVIGIADELRGQRPIGLVVLKDGQTISEAEIEQDLVSMIREKIGAVAYFRNALIVKRLPKTRSGKILRKIMRNIADGDHYAIPSTIDDPAILTEIHDCLRDRNIGNAFLHKNLNTN</sequence>
<reference evidence="6" key="1">
    <citation type="journal article" date="2019" name="Int. J. Syst. Evol. Microbiol.">
        <title>The Global Catalogue of Microorganisms (GCM) 10K type strain sequencing project: providing services to taxonomists for standard genome sequencing and annotation.</title>
        <authorList>
            <consortium name="The Broad Institute Genomics Platform"/>
            <consortium name="The Broad Institute Genome Sequencing Center for Infectious Disease"/>
            <person name="Wu L."/>
            <person name="Ma J."/>
        </authorList>
    </citation>
    <scope>NUCLEOTIDE SEQUENCE [LARGE SCALE GENOMIC DNA]</scope>
    <source>
        <strain evidence="6">CGMCC 4.1782</strain>
    </source>
</reference>
<dbReference type="Pfam" id="PF16177">
    <property type="entry name" value="ACAS_N"/>
    <property type="match status" value="1"/>
</dbReference>
<dbReference type="SUPFAM" id="SSF56801">
    <property type="entry name" value="Acetyl-CoA synthetase-like"/>
    <property type="match status" value="1"/>
</dbReference>
<dbReference type="Pfam" id="PF13193">
    <property type="entry name" value="AMP-binding_C"/>
    <property type="match status" value="1"/>
</dbReference>
<evidence type="ECO:0000313" key="5">
    <source>
        <dbReference type="EMBL" id="MFD2245946.1"/>
    </source>
</evidence>
<feature type="domain" description="AMP-binding enzyme C-terminal" evidence="3">
    <location>
        <begin position="517"/>
        <end position="596"/>
    </location>
</feature>
<dbReference type="EMBL" id="JBHUIM010000001">
    <property type="protein sequence ID" value="MFD2245946.1"/>
    <property type="molecule type" value="Genomic_DNA"/>
</dbReference>
<comment type="caution">
    <text evidence="5">The sequence shown here is derived from an EMBL/GenBank/DDBJ whole genome shotgun (WGS) entry which is preliminary data.</text>
</comment>
<proteinExistence type="inferred from homology"/>
<dbReference type="CDD" id="cd05967">
    <property type="entry name" value="PrpE"/>
    <property type="match status" value="1"/>
</dbReference>
<name>A0ABW5CU32_9BACT</name>
<evidence type="ECO:0000313" key="6">
    <source>
        <dbReference type="Proteomes" id="UP001597374"/>
    </source>
</evidence>
<dbReference type="Proteomes" id="UP001597374">
    <property type="component" value="Unassembled WGS sequence"/>
</dbReference>
<evidence type="ECO:0000256" key="1">
    <source>
        <dbReference type="ARBA" id="ARBA00006432"/>
    </source>
</evidence>
<evidence type="ECO:0000259" key="2">
    <source>
        <dbReference type="Pfam" id="PF00501"/>
    </source>
</evidence>
<dbReference type="InterPro" id="IPR020845">
    <property type="entry name" value="AMP-binding_CS"/>
</dbReference>
<organism evidence="5 6">
    <name type="scientific">Pontibacter ruber</name>
    <dbReference type="NCBI Taxonomy" id="1343895"/>
    <lineage>
        <taxon>Bacteria</taxon>
        <taxon>Pseudomonadati</taxon>
        <taxon>Bacteroidota</taxon>
        <taxon>Cytophagia</taxon>
        <taxon>Cytophagales</taxon>
        <taxon>Hymenobacteraceae</taxon>
        <taxon>Pontibacter</taxon>
    </lineage>
</organism>
<dbReference type="InterPro" id="IPR025110">
    <property type="entry name" value="AMP-bd_C"/>
</dbReference>
<dbReference type="Gene3D" id="3.30.300.30">
    <property type="match status" value="1"/>
</dbReference>
<evidence type="ECO:0000259" key="4">
    <source>
        <dbReference type="Pfam" id="PF16177"/>
    </source>
</evidence>
<feature type="domain" description="Acetyl-coenzyme A synthetase N-terminal" evidence="4">
    <location>
        <begin position="11"/>
        <end position="64"/>
    </location>
</feature>
<dbReference type="PANTHER" id="PTHR43347">
    <property type="entry name" value="ACYL-COA SYNTHETASE"/>
    <property type="match status" value="1"/>
</dbReference>
<dbReference type="NCBIfam" id="NF001208">
    <property type="entry name" value="PRK00174.1"/>
    <property type="match status" value="1"/>
</dbReference>
<dbReference type="InterPro" id="IPR045851">
    <property type="entry name" value="AMP-bd_C_sf"/>
</dbReference>
<protein>
    <submittedName>
        <fullName evidence="5">Propionyl-CoA synthetase</fullName>
    </submittedName>
</protein>
<dbReference type="InterPro" id="IPR032387">
    <property type="entry name" value="ACAS_N"/>
</dbReference>
<keyword evidence="6" id="KW-1185">Reference proteome</keyword>
<evidence type="ECO:0000259" key="3">
    <source>
        <dbReference type="Pfam" id="PF13193"/>
    </source>
</evidence>
<dbReference type="RefSeq" id="WP_250427593.1">
    <property type="nucleotide sequence ID" value="NZ_JALPRR010000001.1"/>
</dbReference>
<feature type="domain" description="AMP-dependent synthetase/ligase" evidence="2">
    <location>
        <begin position="72"/>
        <end position="453"/>
    </location>
</feature>
<dbReference type="Gene3D" id="3.40.50.12780">
    <property type="entry name" value="N-terminal domain of ligase-like"/>
    <property type="match status" value="1"/>
</dbReference>